<dbReference type="SUPFAM" id="SSF90123">
    <property type="entry name" value="ABC transporter transmembrane region"/>
    <property type="match status" value="1"/>
</dbReference>
<organism evidence="6">
    <name type="scientific">Antonospora locustae</name>
    <name type="common">Microsporidian parasite</name>
    <name type="synonym">Nosema locustae</name>
    <dbReference type="NCBI Taxonomy" id="278021"/>
    <lineage>
        <taxon>Eukaryota</taxon>
        <taxon>Fungi</taxon>
        <taxon>Fungi incertae sedis</taxon>
        <taxon>Microsporidia</taxon>
        <taxon>Antonospora</taxon>
    </lineage>
</organism>
<evidence type="ECO:0000259" key="5">
    <source>
        <dbReference type="Pfam" id="PF00664"/>
    </source>
</evidence>
<dbReference type="GO" id="GO:0016020">
    <property type="term" value="C:membrane"/>
    <property type="evidence" value="ECO:0007669"/>
    <property type="project" value="InterPro"/>
</dbReference>
<dbReference type="EMBL" id="AY548894">
    <property type="protein sequence ID" value="AAT12335.1"/>
    <property type="molecule type" value="Genomic_DNA"/>
</dbReference>
<dbReference type="GO" id="GO:0140359">
    <property type="term" value="F:ABC-type transporter activity"/>
    <property type="evidence" value="ECO:0007669"/>
    <property type="project" value="InterPro"/>
</dbReference>
<feature type="transmembrane region" description="Helical" evidence="4">
    <location>
        <begin position="138"/>
        <end position="158"/>
    </location>
</feature>
<keyword evidence="1 4" id="KW-0812">Transmembrane</keyword>
<feature type="transmembrane region" description="Helical" evidence="4">
    <location>
        <begin position="164"/>
        <end position="186"/>
    </location>
</feature>
<keyword evidence="3 4" id="KW-0472">Membrane</keyword>
<evidence type="ECO:0000256" key="1">
    <source>
        <dbReference type="ARBA" id="ARBA00022692"/>
    </source>
</evidence>
<feature type="non-terminal residue" evidence="6">
    <location>
        <position position="189"/>
    </location>
</feature>
<evidence type="ECO:0000256" key="4">
    <source>
        <dbReference type="SAM" id="Phobius"/>
    </source>
</evidence>
<name>Q6E6F2_ANTLO</name>
<evidence type="ECO:0000256" key="2">
    <source>
        <dbReference type="ARBA" id="ARBA00022989"/>
    </source>
</evidence>
<dbReference type="InterPro" id="IPR011527">
    <property type="entry name" value="ABC1_TM_dom"/>
</dbReference>
<dbReference type="InterPro" id="IPR036640">
    <property type="entry name" value="ABC1_TM_sf"/>
</dbReference>
<evidence type="ECO:0000313" key="6">
    <source>
        <dbReference type="EMBL" id="AAT12335.1"/>
    </source>
</evidence>
<keyword evidence="2 4" id="KW-1133">Transmembrane helix</keyword>
<dbReference type="Gene3D" id="1.20.1560.10">
    <property type="entry name" value="ABC transporter type 1, transmembrane domain"/>
    <property type="match status" value="1"/>
</dbReference>
<sequence>MKKDEVSLSFVYKDILKQYVLGISSLRLSLAPIFFLIIVSALTETRASTYSGKIADSIKDGTNVSKELLRFLATSIVCVVSSELYSFIISHSLQRVYVYSLRDSLKKYIHLDFLAFREMGVGKILGIIERRSQSLGEFIGVTITQLTPMPVFFVFLSCRVQDDLGWSIMLVMYVFIAIYMVATVAITNH</sequence>
<accession>Q6E6F2</accession>
<evidence type="ECO:0000256" key="3">
    <source>
        <dbReference type="ARBA" id="ARBA00023136"/>
    </source>
</evidence>
<feature type="domain" description="ABC transmembrane type-1" evidence="5">
    <location>
        <begin position="33"/>
        <end position="187"/>
    </location>
</feature>
<feature type="transmembrane region" description="Helical" evidence="4">
    <location>
        <begin position="68"/>
        <end position="88"/>
    </location>
</feature>
<protein>
    <submittedName>
        <fullName evidence="6">Mitochondrial ABC transporter-like protein</fullName>
    </submittedName>
</protein>
<dbReference type="AlphaFoldDB" id="Q6E6F2"/>
<feature type="transmembrane region" description="Helical" evidence="4">
    <location>
        <begin position="20"/>
        <end position="43"/>
    </location>
</feature>
<proteinExistence type="predicted"/>
<reference evidence="6" key="1">
    <citation type="journal article" date="2004" name="Curr. Biol.">
        <title>Genome compaction and stability in microsporidian intracellular parasites.</title>
        <authorList>
            <person name="Slamovits C.H."/>
            <person name="Fast N.M."/>
            <person name="Law J.S."/>
            <person name="Keeling P.J."/>
        </authorList>
    </citation>
    <scope>NUCLEOTIDE SEQUENCE</scope>
</reference>
<dbReference type="Pfam" id="PF00664">
    <property type="entry name" value="ABC_membrane"/>
    <property type="match status" value="1"/>
</dbReference>
<dbReference type="GO" id="GO:0005524">
    <property type="term" value="F:ATP binding"/>
    <property type="evidence" value="ECO:0007669"/>
    <property type="project" value="InterPro"/>
</dbReference>